<organism evidence="1 2">
    <name type="scientific">Allomeiothermus silvanus (strain ATCC 700542 / DSM 9946 / NBRC 106475 / NCIMB 13440 / VI-R2)</name>
    <name type="common">Thermus silvanus</name>
    <dbReference type="NCBI Taxonomy" id="526227"/>
    <lineage>
        <taxon>Bacteria</taxon>
        <taxon>Thermotogati</taxon>
        <taxon>Deinococcota</taxon>
        <taxon>Deinococci</taxon>
        <taxon>Thermales</taxon>
        <taxon>Thermaceae</taxon>
        <taxon>Allomeiothermus</taxon>
    </lineage>
</organism>
<dbReference type="Proteomes" id="UP000001916">
    <property type="component" value="Chromosome"/>
</dbReference>
<dbReference type="eggNOG" id="ENOG5033P5V">
    <property type="taxonomic scope" value="Bacteria"/>
</dbReference>
<protein>
    <submittedName>
        <fullName evidence="1">ATP-dependent chaperone ClpB</fullName>
    </submittedName>
</protein>
<evidence type="ECO:0000313" key="2">
    <source>
        <dbReference type="Proteomes" id="UP000001916"/>
    </source>
</evidence>
<dbReference type="OrthoDB" id="26378at2"/>
<gene>
    <name evidence="1" type="ordered locus">Mesil_2872</name>
</gene>
<proteinExistence type="predicted"/>
<name>D7BCY0_ALLS1</name>
<dbReference type="KEGG" id="msv:Mesil_2872"/>
<accession>D7BCY0</accession>
<dbReference type="RefSeq" id="WP_013159247.1">
    <property type="nucleotide sequence ID" value="NC_014212.1"/>
</dbReference>
<keyword evidence="2" id="KW-1185">Reference proteome</keyword>
<dbReference type="STRING" id="526227.Mesil_2872"/>
<reference evidence="1 2" key="1">
    <citation type="journal article" date="2010" name="Stand. Genomic Sci.">
        <title>Complete genome sequence of Meiothermus silvanus type strain (VI-R2).</title>
        <authorList>
            <person name="Sikorski J."/>
            <person name="Tindall B.J."/>
            <person name="Lowry S."/>
            <person name="Lucas S."/>
            <person name="Nolan M."/>
            <person name="Copeland A."/>
            <person name="Glavina Del Rio T."/>
            <person name="Tice H."/>
            <person name="Cheng J.F."/>
            <person name="Han C."/>
            <person name="Pitluck S."/>
            <person name="Liolios K."/>
            <person name="Ivanova N."/>
            <person name="Mavromatis K."/>
            <person name="Mikhailova N."/>
            <person name="Pati A."/>
            <person name="Goodwin L."/>
            <person name="Chen A."/>
            <person name="Palaniappan K."/>
            <person name="Land M."/>
            <person name="Hauser L."/>
            <person name="Chang Y.J."/>
            <person name="Jeffries C.D."/>
            <person name="Rohde M."/>
            <person name="Goker M."/>
            <person name="Woyke T."/>
            <person name="Bristow J."/>
            <person name="Eisen J.A."/>
            <person name="Markowitz V."/>
            <person name="Hugenholtz P."/>
            <person name="Kyrpides N.C."/>
            <person name="Klenk H.P."/>
            <person name="Lapidus A."/>
        </authorList>
    </citation>
    <scope>NUCLEOTIDE SEQUENCE [LARGE SCALE GENOMIC DNA]</scope>
    <source>
        <strain evidence="2">ATCC 700542 / DSM 9946 / VI-R2</strain>
    </source>
</reference>
<dbReference type="HOGENOM" id="CLU_2180709_0_0_0"/>
<dbReference type="AlphaFoldDB" id="D7BCY0"/>
<evidence type="ECO:0000313" key="1">
    <source>
        <dbReference type="EMBL" id="ADH64713.1"/>
    </source>
</evidence>
<sequence length="108" mass="12387">MEHLDSPLYYLGRYEEPILLRNLEGSPALIYTDSQGAQHLQRLTPELADLQTFQAVQWREKEELLKALLLRGIEVYALDFAPGQRLRLHAVRAALAYVQSHKTQNACL</sequence>
<dbReference type="EMBL" id="CP002042">
    <property type="protein sequence ID" value="ADH64713.1"/>
    <property type="molecule type" value="Genomic_DNA"/>
</dbReference>